<gene>
    <name evidence="8" type="primary">purC</name>
    <name evidence="9" type="synonym">purS</name>
    <name evidence="11" type="ORF">CLV29_2182</name>
</gene>
<organism evidence="11 12">
    <name type="scientific">Naumannella halotolerans</name>
    <dbReference type="NCBI Taxonomy" id="993414"/>
    <lineage>
        <taxon>Bacteria</taxon>
        <taxon>Bacillati</taxon>
        <taxon>Actinomycetota</taxon>
        <taxon>Actinomycetes</taxon>
        <taxon>Propionibacteriales</taxon>
        <taxon>Propionibacteriaceae</taxon>
        <taxon>Naumannella</taxon>
    </lineage>
</organism>
<evidence type="ECO:0000313" key="11">
    <source>
        <dbReference type="EMBL" id="TDT34511.1"/>
    </source>
</evidence>
<protein>
    <recommendedName>
        <fullName evidence="8 9">Multifunctional fusion protein</fullName>
    </recommendedName>
    <domain>
        <recommendedName>
            <fullName evidence="9">Phosphoribosylformylglycinamidine synthase subunit PurS</fullName>
            <shortName evidence="9">FGAM synthase</shortName>
            <ecNumber evidence="9">6.3.5.3</ecNumber>
        </recommendedName>
        <alternativeName>
            <fullName evidence="9">Formylglycinamide ribonucleotide amidotransferase subunit III</fullName>
        </alternativeName>
        <alternativeName>
            <fullName evidence="9">Phosphoribosylformylglycinamidine synthase subunit III</fullName>
            <shortName evidence="9">FGAR amidotransferase III</shortName>
            <shortName evidence="9">FGAR-AT III</shortName>
        </alternativeName>
    </domain>
    <domain>
        <recommendedName>
            <fullName evidence="8">Phosphoribosylaminoimidazole-succinocarboxamide synthase</fullName>
            <ecNumber evidence="8">6.3.2.6</ecNumber>
        </recommendedName>
        <alternativeName>
            <fullName evidence="8">SAICAR synthetase</fullName>
        </alternativeName>
    </domain>
</protein>
<dbReference type="SUPFAM" id="SSF56104">
    <property type="entry name" value="SAICAR synthase-like"/>
    <property type="match status" value="1"/>
</dbReference>
<evidence type="ECO:0000256" key="7">
    <source>
        <dbReference type="ARBA" id="ARBA00048475"/>
    </source>
</evidence>
<dbReference type="RefSeq" id="WP_133755179.1">
    <property type="nucleotide sequence ID" value="NZ_SOAW01000001.1"/>
</dbReference>
<comment type="similarity">
    <text evidence="2 8">Belongs to the SAICAR synthetase family.</text>
</comment>
<comment type="catalytic activity">
    <reaction evidence="7 8">
        <text>5-amino-1-(5-phospho-D-ribosyl)imidazole-4-carboxylate + L-aspartate + ATP = (2S)-2-[5-amino-1-(5-phospho-beta-D-ribosyl)imidazole-4-carboxamido]succinate + ADP + phosphate + 2 H(+)</text>
        <dbReference type="Rhea" id="RHEA:22628"/>
        <dbReference type="ChEBI" id="CHEBI:15378"/>
        <dbReference type="ChEBI" id="CHEBI:29991"/>
        <dbReference type="ChEBI" id="CHEBI:30616"/>
        <dbReference type="ChEBI" id="CHEBI:43474"/>
        <dbReference type="ChEBI" id="CHEBI:58443"/>
        <dbReference type="ChEBI" id="CHEBI:77657"/>
        <dbReference type="ChEBI" id="CHEBI:456216"/>
        <dbReference type="EC" id="6.3.2.6"/>
    </reaction>
</comment>
<dbReference type="GO" id="GO:0005524">
    <property type="term" value="F:ATP binding"/>
    <property type="evidence" value="ECO:0007669"/>
    <property type="project" value="UniProtKB-UniRule"/>
</dbReference>
<accession>A0A4R7JAB5</accession>
<dbReference type="InterPro" id="IPR036604">
    <property type="entry name" value="PurS-like_sf"/>
</dbReference>
<evidence type="ECO:0000256" key="6">
    <source>
        <dbReference type="ARBA" id="ARBA00022840"/>
    </source>
</evidence>
<dbReference type="PROSITE" id="PS01057">
    <property type="entry name" value="SAICAR_SYNTHETASE_1"/>
    <property type="match status" value="1"/>
</dbReference>
<evidence type="ECO:0000256" key="4">
    <source>
        <dbReference type="ARBA" id="ARBA00022741"/>
    </source>
</evidence>
<evidence type="ECO:0000256" key="8">
    <source>
        <dbReference type="HAMAP-Rule" id="MF_00137"/>
    </source>
</evidence>
<dbReference type="AlphaFoldDB" id="A0A4R7JAB5"/>
<dbReference type="NCBIfam" id="TIGR00081">
    <property type="entry name" value="purC"/>
    <property type="match status" value="1"/>
</dbReference>
<dbReference type="Proteomes" id="UP000295371">
    <property type="component" value="Unassembled WGS sequence"/>
</dbReference>
<dbReference type="GO" id="GO:0004639">
    <property type="term" value="F:phosphoribosylaminoimidazolesuccinocarboxamide synthase activity"/>
    <property type="evidence" value="ECO:0007669"/>
    <property type="project" value="UniProtKB-UniRule"/>
</dbReference>
<dbReference type="Pfam" id="PF01259">
    <property type="entry name" value="SAICAR_synt"/>
    <property type="match status" value="1"/>
</dbReference>
<name>A0A4R7JAB5_9ACTN</name>
<keyword evidence="6 8" id="KW-0067">ATP-binding</keyword>
<keyword evidence="4 8" id="KW-0547">Nucleotide-binding</keyword>
<comment type="pathway">
    <text evidence="1 8">Purine metabolism; IMP biosynthesis via de novo pathway; 5-amino-1-(5-phospho-D-ribosyl)imidazole-4-carboxamide from 5-amino-1-(5-phospho-D-ribosyl)imidazole-4-carboxylate: step 1/2.</text>
</comment>
<dbReference type="EMBL" id="SOAW01000001">
    <property type="protein sequence ID" value="TDT34511.1"/>
    <property type="molecule type" value="Genomic_DNA"/>
</dbReference>
<dbReference type="GO" id="GO:0005737">
    <property type="term" value="C:cytoplasm"/>
    <property type="evidence" value="ECO:0007669"/>
    <property type="project" value="UniProtKB-SubCell"/>
</dbReference>
<evidence type="ECO:0000256" key="1">
    <source>
        <dbReference type="ARBA" id="ARBA00004672"/>
    </source>
</evidence>
<dbReference type="HAMAP" id="MF_01926">
    <property type="entry name" value="PurS"/>
    <property type="match status" value="1"/>
</dbReference>
<comment type="catalytic activity">
    <reaction evidence="9">
        <text>N(2)-formyl-N(1)-(5-phospho-beta-D-ribosyl)glycinamide + L-glutamine + ATP + H2O = 2-formamido-N(1)-(5-O-phospho-beta-D-ribosyl)acetamidine + L-glutamate + ADP + phosphate + H(+)</text>
        <dbReference type="Rhea" id="RHEA:17129"/>
        <dbReference type="ChEBI" id="CHEBI:15377"/>
        <dbReference type="ChEBI" id="CHEBI:15378"/>
        <dbReference type="ChEBI" id="CHEBI:29985"/>
        <dbReference type="ChEBI" id="CHEBI:30616"/>
        <dbReference type="ChEBI" id="CHEBI:43474"/>
        <dbReference type="ChEBI" id="CHEBI:58359"/>
        <dbReference type="ChEBI" id="CHEBI:147286"/>
        <dbReference type="ChEBI" id="CHEBI:147287"/>
        <dbReference type="ChEBI" id="CHEBI:456216"/>
        <dbReference type="EC" id="6.3.5.3"/>
    </reaction>
</comment>
<dbReference type="PROSITE" id="PS01058">
    <property type="entry name" value="SAICAR_SYNTHETASE_2"/>
    <property type="match status" value="1"/>
</dbReference>
<dbReference type="EC" id="6.3.2.6" evidence="8"/>
<dbReference type="Gene3D" id="3.30.200.20">
    <property type="entry name" value="Phosphorylase Kinase, domain 1"/>
    <property type="match status" value="1"/>
</dbReference>
<evidence type="ECO:0000256" key="9">
    <source>
        <dbReference type="HAMAP-Rule" id="MF_01926"/>
    </source>
</evidence>
<reference evidence="11 12" key="1">
    <citation type="submission" date="2019-03" db="EMBL/GenBank/DDBJ databases">
        <title>Genomic Encyclopedia of Archaeal and Bacterial Type Strains, Phase II (KMG-II): from individual species to whole genera.</title>
        <authorList>
            <person name="Goeker M."/>
        </authorList>
    </citation>
    <scope>NUCLEOTIDE SEQUENCE [LARGE SCALE GENOMIC DNA]</scope>
    <source>
        <strain evidence="11 12">DSM 24323</strain>
    </source>
</reference>
<comment type="subunit">
    <text evidence="9">Part of the FGAM synthase complex composed of 1 PurL, 1 PurQ and 2 PurS subunits.</text>
</comment>
<comment type="similarity">
    <text evidence="9">Belongs to the PurS family.</text>
</comment>
<dbReference type="EC" id="6.3.5.3" evidence="9"/>
<sequence length="404" mass="44308">MEPEFADQLGLPLVHGGKIRDLYAVDDPAQILMVATDRISAFDHVLTPAVPGKGKILTQLSNWWFGQLTDIVDNHVVSDQVPAAVAGRGVICERLQMIGVECVARGYLTGSGWVEYQQSRTVCGVPLPEGLSDGDRLPEPIFTPAAKAAFGDHDENIDFAAVERMLGAEQAAAIRELTLQIYTRAAEIAEHRGLLLADTKFEFGVRADGTIVLADEVLTPDSSRFWDAEEWRRARARGEVPEAFDKQYVRNWLLRDSGWDRAGDAAPPALPAEVIETTRRRYADAYQRLTGEPWREADDSATTLSGMTRVVVEVMPKPEILDPQGKAVTGALRRLGFEGLTVRQGKMFEIEIDGELDDARLAQIEDAAQKLLANTVIEDFVVHVAEESVAEEVAGTESGTRTDG</sequence>
<dbReference type="GO" id="GO:0004642">
    <property type="term" value="F:phosphoribosylformylglycinamidine synthase activity"/>
    <property type="evidence" value="ECO:0007669"/>
    <property type="project" value="UniProtKB-UniRule"/>
</dbReference>
<dbReference type="HAMAP" id="MF_00137">
    <property type="entry name" value="SAICAR_synth"/>
    <property type="match status" value="1"/>
</dbReference>
<dbReference type="NCBIfam" id="TIGR00302">
    <property type="entry name" value="phosphoribosylformylglycinamidine synthase subunit PurS"/>
    <property type="match status" value="1"/>
</dbReference>
<dbReference type="InterPro" id="IPR001636">
    <property type="entry name" value="SAICAR_synth"/>
</dbReference>
<evidence type="ECO:0000259" key="10">
    <source>
        <dbReference type="Pfam" id="PF01259"/>
    </source>
</evidence>
<comment type="caution">
    <text evidence="11">The sequence shown here is derived from an EMBL/GenBank/DDBJ whole genome shotgun (WGS) entry which is preliminary data.</text>
</comment>
<evidence type="ECO:0000256" key="2">
    <source>
        <dbReference type="ARBA" id="ARBA00010190"/>
    </source>
</evidence>
<dbReference type="InterPro" id="IPR018236">
    <property type="entry name" value="SAICAR_synthetase_CS"/>
</dbReference>
<dbReference type="PANTHER" id="PTHR43700:SF1">
    <property type="entry name" value="PHOSPHORIBOSYLAMINOIMIDAZOLE-SUCCINOCARBOXAMIDE SYNTHASE"/>
    <property type="match status" value="1"/>
</dbReference>
<evidence type="ECO:0000256" key="5">
    <source>
        <dbReference type="ARBA" id="ARBA00022755"/>
    </source>
</evidence>
<dbReference type="OrthoDB" id="9801549at2"/>
<comment type="pathway">
    <text evidence="9">Purine metabolism; IMP biosynthesis via de novo pathway; 5-amino-1-(5-phospho-D-ribosyl)imidazole from N(2)-formyl-N(1)-(5-phospho-D-ribosyl)glycinamide: step 1/2.</text>
</comment>
<keyword evidence="3 8" id="KW-0436">Ligase</keyword>
<dbReference type="Gene3D" id="3.30.1280.10">
    <property type="entry name" value="Phosphoribosylformylglycinamidine synthase subunit PurS"/>
    <property type="match status" value="1"/>
</dbReference>
<evidence type="ECO:0000256" key="3">
    <source>
        <dbReference type="ARBA" id="ARBA00022598"/>
    </source>
</evidence>
<dbReference type="InterPro" id="IPR003850">
    <property type="entry name" value="PurS"/>
</dbReference>
<dbReference type="FunFam" id="3.30.470.20:FF:000015">
    <property type="entry name" value="Phosphoribosylaminoimidazole-succinocarboxamide synthase"/>
    <property type="match status" value="1"/>
</dbReference>
<keyword evidence="12" id="KW-1185">Reference proteome</keyword>
<dbReference type="PANTHER" id="PTHR43700">
    <property type="entry name" value="PHOSPHORIBOSYLAMINOIMIDAZOLE-SUCCINOCARBOXAMIDE SYNTHASE"/>
    <property type="match status" value="1"/>
</dbReference>
<dbReference type="NCBIfam" id="NF004630">
    <property type="entry name" value="PRK05974.1"/>
    <property type="match status" value="1"/>
</dbReference>
<dbReference type="SUPFAM" id="SSF82697">
    <property type="entry name" value="PurS-like"/>
    <property type="match status" value="1"/>
</dbReference>
<dbReference type="InterPro" id="IPR028923">
    <property type="entry name" value="SAICAR_synt/ADE2_N"/>
</dbReference>
<keyword evidence="5 8" id="KW-0658">Purine biosynthesis</keyword>
<comment type="function">
    <text evidence="9">Part of the phosphoribosylformylglycinamidine synthase complex involved in the purines biosynthetic pathway. Catalyzes the ATP-dependent conversion of formylglycinamide ribonucleotide (FGAR) and glutamine to yield formylglycinamidine ribonucleotide (FGAM) and glutamate. The FGAM synthase complex is composed of three subunits. PurQ produces an ammonia molecule by converting glutamine to glutamate. PurL transfers the ammonia molecule to FGAR to form FGAM in an ATP-dependent manner. PurS interacts with PurQ and PurL and is thought to assist in the transfer of the ammonia molecule from PurQ to PurL.</text>
</comment>
<dbReference type="GO" id="GO:0006189">
    <property type="term" value="P:'de novo' IMP biosynthetic process"/>
    <property type="evidence" value="ECO:0007669"/>
    <property type="project" value="UniProtKB-UniRule"/>
</dbReference>
<dbReference type="Gene3D" id="3.30.470.20">
    <property type="entry name" value="ATP-grasp fold, B domain"/>
    <property type="match status" value="1"/>
</dbReference>
<dbReference type="CDD" id="cd01414">
    <property type="entry name" value="SAICAR_synt_Sc"/>
    <property type="match status" value="1"/>
</dbReference>
<evidence type="ECO:0000313" key="12">
    <source>
        <dbReference type="Proteomes" id="UP000295371"/>
    </source>
</evidence>
<keyword evidence="9" id="KW-0963">Cytoplasm</keyword>
<dbReference type="NCBIfam" id="NF010568">
    <property type="entry name" value="PRK13961.1"/>
    <property type="match status" value="1"/>
</dbReference>
<dbReference type="Pfam" id="PF02700">
    <property type="entry name" value="PurS"/>
    <property type="match status" value="1"/>
</dbReference>
<comment type="subcellular location">
    <subcellularLocation>
        <location evidence="9">Cytoplasm</location>
    </subcellularLocation>
</comment>
<proteinExistence type="inferred from homology"/>
<dbReference type="UniPathway" id="UPA00074">
    <property type="reaction ID" value="UER00128"/>
</dbReference>
<feature type="domain" description="SAICAR synthetase/ADE2 N-terminal" evidence="10">
    <location>
        <begin position="14"/>
        <end position="260"/>
    </location>
</feature>